<organism evidence="2 3">
    <name type="scientific">Oedothorax gibbosus</name>
    <dbReference type="NCBI Taxonomy" id="931172"/>
    <lineage>
        <taxon>Eukaryota</taxon>
        <taxon>Metazoa</taxon>
        <taxon>Ecdysozoa</taxon>
        <taxon>Arthropoda</taxon>
        <taxon>Chelicerata</taxon>
        <taxon>Arachnida</taxon>
        <taxon>Araneae</taxon>
        <taxon>Araneomorphae</taxon>
        <taxon>Entelegynae</taxon>
        <taxon>Araneoidea</taxon>
        <taxon>Linyphiidae</taxon>
        <taxon>Erigoninae</taxon>
        <taxon>Oedothorax</taxon>
    </lineage>
</organism>
<feature type="region of interest" description="Disordered" evidence="1">
    <location>
        <begin position="121"/>
        <end position="157"/>
    </location>
</feature>
<protein>
    <submittedName>
        <fullName evidence="2">Uncharacterized protein</fullName>
    </submittedName>
</protein>
<accession>A0AAV6UH38</accession>
<dbReference type="AlphaFoldDB" id="A0AAV6UH38"/>
<evidence type="ECO:0000256" key="1">
    <source>
        <dbReference type="SAM" id="MobiDB-lite"/>
    </source>
</evidence>
<reference evidence="2 3" key="1">
    <citation type="journal article" date="2022" name="Nat. Ecol. Evol.">
        <title>A masculinizing supergene underlies an exaggerated male reproductive morph in a spider.</title>
        <authorList>
            <person name="Hendrickx F."/>
            <person name="De Corte Z."/>
            <person name="Sonet G."/>
            <person name="Van Belleghem S.M."/>
            <person name="Kostlbacher S."/>
            <person name="Vangestel C."/>
        </authorList>
    </citation>
    <scope>NUCLEOTIDE SEQUENCE [LARGE SCALE GENOMIC DNA]</scope>
    <source>
        <strain evidence="2">W744_W776</strain>
    </source>
</reference>
<sequence length="242" mass="28061">MEPGLRCAGFPNRPSGHSAACGLCPFPTEPLPCYPDITACLPEENRQSYEDFDTQDRNLCAPIGRPDNLFPGGNFYNGVSETHDEFRNRGGIQPKKFHEYVRHHEEPGLKFDKSITYTDFRSPHPEKKSASFRKPVDYQNDLSVTNSPKRHAKEYKRRSSEPEVYYIEAEPKWTPSTEYSDNYICYQRPKLRNELKDLEPSRNEIFLERVRGTHECCPYGLPTEMYCAVVDHHCRQHVLAEN</sequence>
<dbReference type="Proteomes" id="UP000827092">
    <property type="component" value="Unassembled WGS sequence"/>
</dbReference>
<dbReference type="EMBL" id="JAFNEN010000433">
    <property type="protein sequence ID" value="KAG8183093.1"/>
    <property type="molecule type" value="Genomic_DNA"/>
</dbReference>
<name>A0AAV6UH38_9ARAC</name>
<gene>
    <name evidence="2" type="ORF">JTE90_010916</name>
</gene>
<keyword evidence="3" id="KW-1185">Reference proteome</keyword>
<evidence type="ECO:0000313" key="2">
    <source>
        <dbReference type="EMBL" id="KAG8183093.1"/>
    </source>
</evidence>
<comment type="caution">
    <text evidence="2">The sequence shown here is derived from an EMBL/GenBank/DDBJ whole genome shotgun (WGS) entry which is preliminary data.</text>
</comment>
<evidence type="ECO:0000313" key="3">
    <source>
        <dbReference type="Proteomes" id="UP000827092"/>
    </source>
</evidence>
<proteinExistence type="predicted"/>